<proteinExistence type="predicted"/>
<protein>
    <recommendedName>
        <fullName evidence="3">Ankyrin repeat-containing protein</fullName>
    </recommendedName>
</protein>
<dbReference type="Proteomes" id="UP001217089">
    <property type="component" value="Unassembled WGS sequence"/>
</dbReference>
<comment type="caution">
    <text evidence="1">The sequence shown here is derived from an EMBL/GenBank/DDBJ whole genome shotgun (WGS) entry which is preliminary data.</text>
</comment>
<organism evidence="1 2">
    <name type="scientific">Tegillarca granosa</name>
    <name type="common">Malaysian cockle</name>
    <name type="synonym">Anadara granosa</name>
    <dbReference type="NCBI Taxonomy" id="220873"/>
    <lineage>
        <taxon>Eukaryota</taxon>
        <taxon>Metazoa</taxon>
        <taxon>Spiralia</taxon>
        <taxon>Lophotrochozoa</taxon>
        <taxon>Mollusca</taxon>
        <taxon>Bivalvia</taxon>
        <taxon>Autobranchia</taxon>
        <taxon>Pteriomorphia</taxon>
        <taxon>Arcoida</taxon>
        <taxon>Arcoidea</taxon>
        <taxon>Arcidae</taxon>
        <taxon>Tegillarca</taxon>
    </lineage>
</organism>
<dbReference type="SUPFAM" id="SSF48403">
    <property type="entry name" value="Ankyrin repeat"/>
    <property type="match status" value="2"/>
</dbReference>
<gene>
    <name evidence="1" type="ORF">KUTeg_001177</name>
</gene>
<evidence type="ECO:0000313" key="1">
    <source>
        <dbReference type="EMBL" id="KAJ8321319.1"/>
    </source>
</evidence>
<name>A0ABQ9FVP6_TEGGR</name>
<sequence>MRKNNIRNVILHPSINDERFRNTFFHELKKEENRNIIENQNVNENSLFMLSCLFNKFPMVLFLLEHSNIPQASISEGFKLSLTLDNCETFNLLLPFLSQQEIEEKFISCCLTGEEELVKSFIRNQNKISNEVFKNGFRILCIKGRTELVQFVLFQCPVTNELIKYGFSAACQHEAASTAKVLLNAAIDLSDDDIKQWLICLSTTLVGLPLLEKLFFTYPTISKKIVSTIFRNLCLKGNISGLNWLLKQECLSDKTIVEVLTTIVKTKGTELKNDSIIYTTRLEVNSEGVKCRSKSMGCYKSKPNLSKEKICRQRSISDSTNVTEPSHDSNQAHINLDDNFISPTFSNDAPIEDVTKLTLSKRKSITTNDLRDFIMKIFENGHKDCFMSVLNERPCVPENYILDGIKLAFIGHHVDIIKVVLQRGTLSPATINTVLTYACDKENTVIVGYILKRLDISQSTVIEKLEKAVREKNVKTVEVILQMEMYLPERVLTHLLTYLCKTGDHIILKVILSYRRNDIPSRIIRQCFLRACYDGFVNIIDQLLIQVDNLEKQTIFQGLHAACKFNKVDVVEILFSRGVIFPKTILKESLIVACLNYSLETIEMIGRCTSLSERLVNQIGIICLHVRPSLFASVIKIYKKDVPSLTCVGSLYDSTLTTILRDIRDSFSTSEQTDSSRKFLYILAVYGDKTTISTVYQNAFYMSHWMVSEILKNACKENRHKIVQTILDLANDIPFDILHQGLVQAFEHHSVESIRCILNSRQDVPEWCLEGSFVAACRNSSAEMVTTVLVCRRELRTEFIEKGVTVAVVNKNYEIAKILLKERIDILSRCFVDLFKEACVNCDRSIVALLLKFERYIEISIVIRCFLESCVLNLKSNVEMILQLSTVPCSVLLQGFNAACRWNNIDICCKILDQYPNLDTREIKNQLYILCLIGKAKAILPIVSNRQDLTVFVFLKCCELGRLKIVKSILKGKTLNQENISLGITAAIRNIHQKILKYILVTSFVQVDSIALHLKEACKNGKLDLVECVLYNCHDISIPIIDKCFSLACENRHVKIVKALLYHTSDKMVVKDAILSACRKMDFDVLDAILENVSLSDKVQTQVLQEAFSIASSNLILIILIKCQQLTPKNIHDGIAWLDANNKETITNLTMQVCDKINTKYLVSVMKYACSQSSIRVIKIILSSTCVFTQENLREILMEACSKNNPAAFEAILKLQPQLAVKHLFQILLRTVEYRNVLILNTLLKCRRDLFIKNESLSGKKQLYQATMKS</sequence>
<dbReference type="PANTHER" id="PTHR46586">
    <property type="entry name" value="ANKYRIN REPEAT-CONTAINING PROTEIN"/>
    <property type="match status" value="1"/>
</dbReference>
<reference evidence="1 2" key="1">
    <citation type="submission" date="2022-12" db="EMBL/GenBank/DDBJ databases">
        <title>Chromosome-level genome of Tegillarca granosa.</title>
        <authorList>
            <person name="Kim J."/>
        </authorList>
    </citation>
    <scope>NUCLEOTIDE SEQUENCE [LARGE SCALE GENOMIC DNA]</scope>
    <source>
        <strain evidence="1">Teg-2019</strain>
        <tissue evidence="1">Adductor muscle</tissue>
    </source>
</reference>
<dbReference type="EMBL" id="JARBDR010000107">
    <property type="protein sequence ID" value="KAJ8321319.1"/>
    <property type="molecule type" value="Genomic_DNA"/>
</dbReference>
<evidence type="ECO:0008006" key="3">
    <source>
        <dbReference type="Google" id="ProtNLM"/>
    </source>
</evidence>
<dbReference type="SMART" id="SM00248">
    <property type="entry name" value="ANK"/>
    <property type="match status" value="13"/>
</dbReference>
<keyword evidence="2" id="KW-1185">Reference proteome</keyword>
<dbReference type="InterPro" id="IPR052050">
    <property type="entry name" value="SecEffector_AnkRepeat"/>
</dbReference>
<dbReference type="InterPro" id="IPR036770">
    <property type="entry name" value="Ankyrin_rpt-contain_sf"/>
</dbReference>
<dbReference type="Gene3D" id="1.25.40.20">
    <property type="entry name" value="Ankyrin repeat-containing domain"/>
    <property type="match status" value="2"/>
</dbReference>
<accession>A0ABQ9FVP6</accession>
<evidence type="ECO:0000313" key="2">
    <source>
        <dbReference type="Proteomes" id="UP001217089"/>
    </source>
</evidence>
<dbReference type="InterPro" id="IPR002110">
    <property type="entry name" value="Ankyrin_rpt"/>
</dbReference>
<dbReference type="PANTHER" id="PTHR46586:SF3">
    <property type="entry name" value="ANKYRIN REPEAT-CONTAINING PROTEIN"/>
    <property type="match status" value="1"/>
</dbReference>